<keyword evidence="1" id="KW-1133">Transmembrane helix</keyword>
<name>A0A914CDA2_9BILA</name>
<organism evidence="2 3">
    <name type="scientific">Acrobeloides nanus</name>
    <dbReference type="NCBI Taxonomy" id="290746"/>
    <lineage>
        <taxon>Eukaryota</taxon>
        <taxon>Metazoa</taxon>
        <taxon>Ecdysozoa</taxon>
        <taxon>Nematoda</taxon>
        <taxon>Chromadorea</taxon>
        <taxon>Rhabditida</taxon>
        <taxon>Tylenchina</taxon>
        <taxon>Cephalobomorpha</taxon>
        <taxon>Cephaloboidea</taxon>
        <taxon>Cephalobidae</taxon>
        <taxon>Acrobeloides</taxon>
    </lineage>
</organism>
<reference evidence="3" key="1">
    <citation type="submission" date="2022-11" db="UniProtKB">
        <authorList>
            <consortium name="WormBaseParasite"/>
        </authorList>
    </citation>
    <scope>IDENTIFICATION</scope>
</reference>
<keyword evidence="1" id="KW-0472">Membrane</keyword>
<evidence type="ECO:0000313" key="2">
    <source>
        <dbReference type="Proteomes" id="UP000887540"/>
    </source>
</evidence>
<accession>A0A914CDA2</accession>
<protein>
    <submittedName>
        <fullName evidence="3">Uncharacterized protein</fullName>
    </submittedName>
</protein>
<dbReference type="AlphaFoldDB" id="A0A914CDA2"/>
<proteinExistence type="predicted"/>
<keyword evidence="2" id="KW-1185">Reference proteome</keyword>
<sequence>MYLKPKHLEQPDESFNWNYIIAFAIFCLFDFILAIIYLIVRKRRKNRRLQRQRAESVRLLVGGYDNQYRGQRDYYAEQQRPSGGRYD</sequence>
<evidence type="ECO:0000256" key="1">
    <source>
        <dbReference type="SAM" id="Phobius"/>
    </source>
</evidence>
<dbReference type="Proteomes" id="UP000887540">
    <property type="component" value="Unplaced"/>
</dbReference>
<keyword evidence="1" id="KW-0812">Transmembrane</keyword>
<feature type="transmembrane region" description="Helical" evidence="1">
    <location>
        <begin position="20"/>
        <end position="40"/>
    </location>
</feature>
<evidence type="ECO:0000313" key="3">
    <source>
        <dbReference type="WBParaSite" id="ACRNAN_Path_882.g3389.t1"/>
    </source>
</evidence>
<dbReference type="WBParaSite" id="ACRNAN_Path_882.g3389.t1">
    <property type="protein sequence ID" value="ACRNAN_Path_882.g3389.t1"/>
    <property type="gene ID" value="ACRNAN_Path_882.g3389"/>
</dbReference>